<dbReference type="FunFam" id="1.10.287.1080:FF:000001">
    <property type="entry name" value="Nucleoside triphosphate pyrophosphohydrolase"/>
    <property type="match status" value="1"/>
</dbReference>
<dbReference type="InterPro" id="IPR014777">
    <property type="entry name" value="4pyrrole_Mease_sub1"/>
</dbReference>
<sequence length="439" mass="49003">MPTLSILGLGAGELSQLPLGLYRTLKQADILFVRTADHPVLIELAAEGVQYVSFDEIYERHEQFEDVYKEIASQLLQEAQQRDILYAVPGHPFVAERTVQLLHEQAAHAQVTLKVLGGASFLDAMYSALAVDPIDGCQIVDGTALKQDELQLTQHIIIVQVYDTLIASDVKLTLMARLPDDYEVVITTAVGTTDESLTRVPLYALDRHATLNNLTAVYVPPVKEEVLLYQDFAYLRRVIATLRGPNGCPWDRKQTHMSLKKYLLEEAYEVFAAIDEEDDEHLVEELGDVLLQVLLHAQIGEDEGYFSVDDVIGTLTEKMIRRHPHVFAENTLETADEVAAQWEEIKKTEQGTKAAKTVPKSLPALMRAEEIVKRTAVQTGVWAQLTEQLAVLHDIKGTSDSRMLEKSLGEMFIAVVQVARHENISPEMALQNALDALID</sequence>
<proteinExistence type="predicted"/>
<dbReference type="Gene3D" id="1.10.287.1080">
    <property type="entry name" value="MazG-like"/>
    <property type="match status" value="2"/>
</dbReference>
<protein>
    <submittedName>
        <fullName evidence="3">Tetrapyrrole methylase family protein / MazG family protein</fullName>
    </submittedName>
</protein>
<dbReference type="NCBIfam" id="NF007113">
    <property type="entry name" value="PRK09562.1"/>
    <property type="match status" value="1"/>
</dbReference>
<dbReference type="InterPro" id="IPR011551">
    <property type="entry name" value="NTP_PyrPHydrolase_MazG"/>
</dbReference>
<organism evidence="3 4">
    <name type="scientific">Shouchella lonarensis</name>
    <dbReference type="NCBI Taxonomy" id="1464122"/>
    <lineage>
        <taxon>Bacteria</taxon>
        <taxon>Bacillati</taxon>
        <taxon>Bacillota</taxon>
        <taxon>Bacilli</taxon>
        <taxon>Bacillales</taxon>
        <taxon>Bacillaceae</taxon>
        <taxon>Shouchella</taxon>
    </lineage>
</organism>
<dbReference type="Proteomes" id="UP000242662">
    <property type="component" value="Unassembled WGS sequence"/>
</dbReference>
<dbReference type="FunFam" id="3.40.1010.10:FF:000008">
    <property type="entry name" value="Similar to nucleoside triphosphate pyrophosphohydrolase, MazG"/>
    <property type="match status" value="1"/>
</dbReference>
<dbReference type="AlphaFoldDB" id="A0A1G6NQT7"/>
<dbReference type="PIRSF" id="PIRSF002845">
    <property type="entry name" value="Ttrprl_mtas_MazG"/>
    <property type="match status" value="1"/>
</dbReference>
<dbReference type="SUPFAM" id="SSF53790">
    <property type="entry name" value="Tetrapyrrole methylase"/>
    <property type="match status" value="1"/>
</dbReference>
<dbReference type="InterPro" id="IPR004518">
    <property type="entry name" value="MazG-like_dom"/>
</dbReference>
<gene>
    <name evidence="3" type="ORF">SAMN05421737_11342</name>
</gene>
<keyword evidence="3" id="KW-0808">Transferase</keyword>
<dbReference type="InterPro" id="IPR035013">
    <property type="entry name" value="YabN_N"/>
</dbReference>
<dbReference type="GO" id="GO:0006203">
    <property type="term" value="P:dGTP catabolic process"/>
    <property type="evidence" value="ECO:0007669"/>
    <property type="project" value="TreeGrafter"/>
</dbReference>
<evidence type="ECO:0000313" key="4">
    <source>
        <dbReference type="Proteomes" id="UP000242662"/>
    </source>
</evidence>
<dbReference type="PANTHER" id="PTHR30522:SF0">
    <property type="entry name" value="NUCLEOSIDE TRIPHOSPHATE PYROPHOSPHOHYDROLASE"/>
    <property type="match status" value="1"/>
</dbReference>
<evidence type="ECO:0000313" key="3">
    <source>
        <dbReference type="EMBL" id="SDC70340.1"/>
    </source>
</evidence>
<dbReference type="GO" id="GO:0008168">
    <property type="term" value="F:methyltransferase activity"/>
    <property type="evidence" value="ECO:0007669"/>
    <property type="project" value="UniProtKB-KW"/>
</dbReference>
<dbReference type="PANTHER" id="PTHR30522">
    <property type="entry name" value="NUCLEOSIDE TRIPHOSPHATE PYROPHOSPHOHYDROLASE"/>
    <property type="match status" value="1"/>
</dbReference>
<keyword evidence="4" id="KW-1185">Reference proteome</keyword>
<dbReference type="Pfam" id="PF03819">
    <property type="entry name" value="MazG"/>
    <property type="match status" value="1"/>
</dbReference>
<dbReference type="OrthoDB" id="9808939at2"/>
<dbReference type="InterPro" id="IPR035996">
    <property type="entry name" value="4pyrrol_Methylase_sf"/>
</dbReference>
<dbReference type="GO" id="GO:0046052">
    <property type="term" value="P:UTP catabolic process"/>
    <property type="evidence" value="ECO:0007669"/>
    <property type="project" value="TreeGrafter"/>
</dbReference>
<dbReference type="CDD" id="cd11528">
    <property type="entry name" value="NTP-PPase_MazG_Nterm"/>
    <property type="match status" value="1"/>
</dbReference>
<dbReference type="Gene3D" id="3.40.1010.10">
    <property type="entry name" value="Cobalt-precorrin-4 Transmethylase, Domain 1"/>
    <property type="match status" value="1"/>
</dbReference>
<dbReference type="GO" id="GO:0047429">
    <property type="term" value="F:nucleoside triphosphate diphosphatase activity"/>
    <property type="evidence" value="ECO:0007669"/>
    <property type="project" value="TreeGrafter"/>
</dbReference>
<feature type="domain" description="Tetrapyrrole methylase" evidence="1">
    <location>
        <begin position="4"/>
        <end position="205"/>
    </location>
</feature>
<dbReference type="EMBL" id="FMYM01000013">
    <property type="protein sequence ID" value="SDC70340.1"/>
    <property type="molecule type" value="Genomic_DNA"/>
</dbReference>
<dbReference type="GO" id="GO:0046047">
    <property type="term" value="P:TTP catabolic process"/>
    <property type="evidence" value="ECO:0007669"/>
    <property type="project" value="TreeGrafter"/>
</dbReference>
<dbReference type="NCBIfam" id="TIGR00444">
    <property type="entry name" value="mazG"/>
    <property type="match status" value="1"/>
</dbReference>
<reference evidence="4" key="1">
    <citation type="submission" date="2016-09" db="EMBL/GenBank/DDBJ databases">
        <authorList>
            <person name="Varghese N."/>
            <person name="Submissions S."/>
        </authorList>
    </citation>
    <scope>NUCLEOTIDE SEQUENCE [LARGE SCALE GENOMIC DNA]</scope>
    <source>
        <strain evidence="4">25nlg</strain>
    </source>
</reference>
<evidence type="ECO:0000259" key="2">
    <source>
        <dbReference type="Pfam" id="PF03819"/>
    </source>
</evidence>
<keyword evidence="3" id="KW-0489">Methyltransferase</keyword>
<dbReference type="CDD" id="cd11723">
    <property type="entry name" value="YabN_N_like"/>
    <property type="match status" value="1"/>
</dbReference>
<dbReference type="InterPro" id="IPR024180">
    <property type="entry name" value="Tetrapyrrole_Mease/MazG_pred"/>
</dbReference>
<dbReference type="InterPro" id="IPR000878">
    <property type="entry name" value="4pyrrol_Mease"/>
</dbReference>
<dbReference type="InterPro" id="IPR048015">
    <property type="entry name" value="NTP-PPase_MazG-like_N"/>
</dbReference>
<dbReference type="GO" id="GO:0046061">
    <property type="term" value="P:dATP catabolic process"/>
    <property type="evidence" value="ECO:0007669"/>
    <property type="project" value="TreeGrafter"/>
</dbReference>
<feature type="domain" description="NTP pyrophosphohydrolase MazG-like" evidence="2">
    <location>
        <begin position="254"/>
        <end position="327"/>
    </location>
</feature>
<dbReference type="GO" id="GO:0046076">
    <property type="term" value="P:dTTP catabolic process"/>
    <property type="evidence" value="ECO:0007669"/>
    <property type="project" value="TreeGrafter"/>
</dbReference>
<dbReference type="GO" id="GO:0046081">
    <property type="term" value="P:dUTP catabolic process"/>
    <property type="evidence" value="ECO:0007669"/>
    <property type="project" value="TreeGrafter"/>
</dbReference>
<dbReference type="Pfam" id="PF00590">
    <property type="entry name" value="TP_methylase"/>
    <property type="match status" value="1"/>
</dbReference>
<evidence type="ECO:0000259" key="1">
    <source>
        <dbReference type="Pfam" id="PF00590"/>
    </source>
</evidence>
<dbReference type="GO" id="GO:0032259">
    <property type="term" value="P:methylation"/>
    <property type="evidence" value="ECO:0007669"/>
    <property type="project" value="UniProtKB-KW"/>
</dbReference>
<dbReference type="STRING" id="1464122.SAMN05421737_11342"/>
<accession>A0A1G6NQT7</accession>
<dbReference type="SUPFAM" id="SSF101386">
    <property type="entry name" value="all-alpha NTP pyrophosphatases"/>
    <property type="match status" value="1"/>
</dbReference>
<dbReference type="GO" id="GO:0006950">
    <property type="term" value="P:response to stress"/>
    <property type="evidence" value="ECO:0007669"/>
    <property type="project" value="UniProtKB-ARBA"/>
</dbReference>
<name>A0A1G6NQT7_9BACI</name>